<protein>
    <recommendedName>
        <fullName evidence="2">NAD-dependent epimerase/dehydratase domain-containing protein</fullName>
    </recommendedName>
</protein>
<dbReference type="OrthoDB" id="504638at2"/>
<reference evidence="3" key="1">
    <citation type="submission" date="2016-09" db="EMBL/GenBank/DDBJ databases">
        <title>Draft genome of thermotolerant cyanobacterium Desertifilum sp. strain IPPAS B-1220.</title>
        <authorList>
            <person name="Sinetova M.A."/>
            <person name="Bolakhan K."/>
            <person name="Zayadan B.K."/>
            <person name="Mironov K.S."/>
            <person name="Ustinova V."/>
            <person name="Kupriyanova E.V."/>
            <person name="Sidorov R.A."/>
            <person name="Skrypnik A.N."/>
            <person name="Gogoleva N.E."/>
            <person name="Gogolev Y.V."/>
            <person name="Los D.A."/>
        </authorList>
    </citation>
    <scope>NUCLEOTIDE SEQUENCE [LARGE SCALE GENOMIC DNA]</scope>
    <source>
        <strain evidence="3">IPPAS B-1220</strain>
    </source>
</reference>
<dbReference type="GO" id="GO:0004029">
    <property type="term" value="F:aldehyde dehydrogenase (NAD+) activity"/>
    <property type="evidence" value="ECO:0007669"/>
    <property type="project" value="TreeGrafter"/>
</dbReference>
<dbReference type="GO" id="GO:0005737">
    <property type="term" value="C:cytoplasm"/>
    <property type="evidence" value="ECO:0007669"/>
    <property type="project" value="TreeGrafter"/>
</dbReference>
<evidence type="ECO:0000256" key="1">
    <source>
        <dbReference type="SAM" id="MobiDB-lite"/>
    </source>
</evidence>
<gene>
    <name evidence="3" type="ORF">BH720_20495</name>
</gene>
<comment type="caution">
    <text evidence="3">The sequence shown here is derived from an EMBL/GenBank/DDBJ whole genome shotgun (WGS) entry which is preliminary data.</text>
</comment>
<organism evidence="3">
    <name type="scientific">Desertifilum tharense IPPAS B-1220</name>
    <dbReference type="NCBI Taxonomy" id="1781255"/>
    <lineage>
        <taxon>Bacteria</taxon>
        <taxon>Bacillati</taxon>
        <taxon>Cyanobacteriota</taxon>
        <taxon>Cyanophyceae</taxon>
        <taxon>Desertifilales</taxon>
        <taxon>Desertifilaceae</taxon>
        <taxon>Desertifilum</taxon>
    </lineage>
</organism>
<dbReference type="EMBL" id="MJGC01000093">
    <property type="protein sequence ID" value="OEJ73294.1"/>
    <property type="molecule type" value="Genomic_DNA"/>
</dbReference>
<sequence>MPNKRIFLTGASGCIGHYIADALIQETGHDLYLLVRDPKKLQFDYESRPGVTIIKGDLREIKHFADLLATIDVAILAATSWGGQQESFDINVVKTTQLVKLLDPAVCQQVIYFSTASILDNNNQLLRQAGHFGTDYIRSKYDCYRQLEKLTTAPPITAVYPTLVFGGDDNKPYSHISAGLPDVLKWIDLVRFFKADGSFHFIHGRDIATVIRYLVDNPPPLPERRRSGITNQWVLGNQRITANQAVEEICDYLGKKIHFRIPLSLGLAEVIINILRTFGVKIEISAWDWFCMRYRHFTYQDAVNPSTFGLSTYCPTLRDLLKLRGIPQGTPATGVKSTQRARLVDDEPLVIPPENQLPADTQASGIRNFSTLLDEPAPLTPDSEPPSVSAETLPSSEMQAFPEFLRKPDNYIPDSEPPGVSAETLPSSETQAFPESLRKPDDSIAASETPPSANELAHPGEEVSTLSVDSEVSTTPGEAGDISESLEQPAPPLTSEETLEASTHAVESAELSSLTPPVEETLTLPVTEETERVSHEGETASESLPDSVASTIAIEPAEVSPFPQPLIEVSTLPAATGKTETQTNIEEEKAIPIEEESSETSLETNSADIPIEDKQGE</sequence>
<name>A0A1E5QFD6_9CYAN</name>
<dbReference type="SUPFAM" id="SSF51735">
    <property type="entry name" value="NAD(P)-binding Rossmann-fold domains"/>
    <property type="match status" value="1"/>
</dbReference>
<feature type="region of interest" description="Disordered" evidence="1">
    <location>
        <begin position="372"/>
        <end position="547"/>
    </location>
</feature>
<feature type="compositionally biased region" description="Low complexity" evidence="1">
    <location>
        <begin position="514"/>
        <end position="527"/>
    </location>
</feature>
<dbReference type="AlphaFoldDB" id="A0A1E5QFD6"/>
<dbReference type="InterPro" id="IPR036291">
    <property type="entry name" value="NAD(P)-bd_dom_sf"/>
</dbReference>
<dbReference type="PANTHER" id="PTHR48079:SF6">
    <property type="entry name" value="NAD(P)-BINDING DOMAIN-CONTAINING PROTEIN-RELATED"/>
    <property type="match status" value="1"/>
</dbReference>
<dbReference type="Pfam" id="PF01370">
    <property type="entry name" value="Epimerase"/>
    <property type="match status" value="1"/>
</dbReference>
<accession>A0A1E5QFD6</accession>
<dbReference type="InterPro" id="IPR001509">
    <property type="entry name" value="Epimerase_deHydtase"/>
</dbReference>
<feature type="compositionally biased region" description="Basic and acidic residues" evidence="1">
    <location>
        <begin position="529"/>
        <end position="538"/>
    </location>
</feature>
<dbReference type="PANTHER" id="PTHR48079">
    <property type="entry name" value="PROTEIN YEEZ"/>
    <property type="match status" value="1"/>
</dbReference>
<feature type="region of interest" description="Disordered" evidence="1">
    <location>
        <begin position="573"/>
        <end position="617"/>
    </location>
</feature>
<feature type="domain" description="NAD-dependent epimerase/dehydratase" evidence="2">
    <location>
        <begin position="6"/>
        <end position="218"/>
    </location>
</feature>
<feature type="compositionally biased region" description="Polar residues" evidence="1">
    <location>
        <begin position="464"/>
        <end position="476"/>
    </location>
</feature>
<feature type="compositionally biased region" description="Polar residues" evidence="1">
    <location>
        <begin position="389"/>
        <end position="398"/>
    </location>
</feature>
<proteinExistence type="predicted"/>
<evidence type="ECO:0000313" key="3">
    <source>
        <dbReference type="EMBL" id="OEJ73294.1"/>
    </source>
</evidence>
<dbReference type="Gene3D" id="3.40.50.720">
    <property type="entry name" value="NAD(P)-binding Rossmann-like Domain"/>
    <property type="match status" value="1"/>
</dbReference>
<dbReference type="STRING" id="1781255.BH720_20495"/>
<feature type="compositionally biased region" description="Polar residues" evidence="1">
    <location>
        <begin position="424"/>
        <end position="433"/>
    </location>
</feature>
<dbReference type="InterPro" id="IPR051783">
    <property type="entry name" value="NAD(P)-dependent_oxidoreduct"/>
</dbReference>
<evidence type="ECO:0000259" key="2">
    <source>
        <dbReference type="Pfam" id="PF01370"/>
    </source>
</evidence>